<protein>
    <recommendedName>
        <fullName evidence="4">Dolichyl-phosphate-mannose-protein mannosyltransferase</fullName>
    </recommendedName>
</protein>
<feature type="transmembrane region" description="Helical" evidence="1">
    <location>
        <begin position="368"/>
        <end position="384"/>
    </location>
</feature>
<sequence>MSTGNVRTDVRVPDAPVPAGPRLAGWLRELFPEPAANGPSGRAIALGVLGFLAAMGISISRTGGPGALNSIWIEDAKRFFNGAFSNSPATHVILDPFNGYVHVGPRIAAEFSSLFGVRWSAPVLTLIAVFLIASTAAIAFTASGRFFTQWWLRLLVAVPVVMVPVAHTQADNDIATVQFFAFYAMFWAVLWRPRTIGGKVVAILPVLYAGSCSILPVMLLPLLALRLWFVRDWVTRLMALGALAGLALQGFFTVTGRTSRDGIGDPDYNPIFLLKEYAGTAIPRALFGEKWLGGPGTTVTGAVAPLSIGTAAHIVLALVAWAIVAAIVLLALRRMTRPHWPLAIAAVGVGGLFFAISVGSFGWTQPRYVIPVALLFYVALAALLRPAPRAESDNAVARPRLASRVPVLAFVVLLAVVCAVNLRGPNGRSASQPWTETVRQAHAYCDVHEGRGTFQYRHDWWYVRIPCNRLG</sequence>
<dbReference type="EMBL" id="FZPH01000034">
    <property type="protein sequence ID" value="SNT66196.1"/>
    <property type="molecule type" value="Genomic_DNA"/>
</dbReference>
<feature type="transmembrane region" description="Helical" evidence="1">
    <location>
        <begin position="40"/>
        <end position="59"/>
    </location>
</feature>
<feature type="transmembrane region" description="Helical" evidence="1">
    <location>
        <begin position="150"/>
        <end position="167"/>
    </location>
</feature>
<evidence type="ECO:0000256" key="1">
    <source>
        <dbReference type="SAM" id="Phobius"/>
    </source>
</evidence>
<feature type="transmembrane region" description="Helical" evidence="1">
    <location>
        <begin position="311"/>
        <end position="332"/>
    </location>
</feature>
<feature type="transmembrane region" description="Helical" evidence="1">
    <location>
        <begin position="203"/>
        <end position="225"/>
    </location>
</feature>
<feature type="transmembrane region" description="Helical" evidence="1">
    <location>
        <begin position="123"/>
        <end position="144"/>
    </location>
</feature>
<evidence type="ECO:0000313" key="3">
    <source>
        <dbReference type="Proteomes" id="UP000198362"/>
    </source>
</evidence>
<reference evidence="2 3" key="1">
    <citation type="submission" date="2017-06" db="EMBL/GenBank/DDBJ databases">
        <authorList>
            <person name="Kim H.J."/>
            <person name="Triplett B.A."/>
        </authorList>
    </citation>
    <scope>NUCLEOTIDE SEQUENCE [LARGE SCALE GENOMIC DNA]</scope>
    <source>
        <strain evidence="2 3">CGMCC 4.5593</strain>
    </source>
</reference>
<evidence type="ECO:0000313" key="2">
    <source>
        <dbReference type="EMBL" id="SNT66196.1"/>
    </source>
</evidence>
<feature type="transmembrane region" description="Helical" evidence="1">
    <location>
        <begin position="237"/>
        <end position="256"/>
    </location>
</feature>
<keyword evidence="1" id="KW-0812">Transmembrane</keyword>
<keyword evidence="1" id="KW-0472">Membrane</keyword>
<dbReference type="AlphaFoldDB" id="A0A239PGC9"/>
<proteinExistence type="predicted"/>
<accession>A0A239PGC9</accession>
<feature type="transmembrane region" description="Helical" evidence="1">
    <location>
        <begin position="339"/>
        <end position="362"/>
    </location>
</feature>
<name>A0A239PGC9_9ACTN</name>
<feature type="transmembrane region" description="Helical" evidence="1">
    <location>
        <begin position="405"/>
        <end position="422"/>
    </location>
</feature>
<dbReference type="Proteomes" id="UP000198362">
    <property type="component" value="Unassembled WGS sequence"/>
</dbReference>
<keyword evidence="1" id="KW-1133">Transmembrane helix</keyword>
<evidence type="ECO:0008006" key="4">
    <source>
        <dbReference type="Google" id="ProtNLM"/>
    </source>
</evidence>
<keyword evidence="3" id="KW-1185">Reference proteome</keyword>
<gene>
    <name evidence="2" type="ORF">SAMN05421812_13423</name>
</gene>
<feature type="transmembrane region" description="Helical" evidence="1">
    <location>
        <begin position="174"/>
        <end position="191"/>
    </location>
</feature>
<organism evidence="2 3">
    <name type="scientific">Asanoa hainanensis</name>
    <dbReference type="NCBI Taxonomy" id="560556"/>
    <lineage>
        <taxon>Bacteria</taxon>
        <taxon>Bacillati</taxon>
        <taxon>Actinomycetota</taxon>
        <taxon>Actinomycetes</taxon>
        <taxon>Micromonosporales</taxon>
        <taxon>Micromonosporaceae</taxon>
        <taxon>Asanoa</taxon>
    </lineage>
</organism>